<dbReference type="AlphaFoldDB" id="A0AA95K1E5"/>
<gene>
    <name evidence="1" type="ORF">QBD33_04580</name>
</gene>
<dbReference type="RefSeq" id="WP_062773293.1">
    <property type="nucleotide sequence ID" value="NZ_CP123488.1"/>
</dbReference>
<accession>A0AA95K1E5</accession>
<protein>
    <submittedName>
        <fullName evidence="1">DUF2509 family protein</fullName>
    </submittedName>
</protein>
<reference evidence="1" key="1">
    <citation type="submission" date="2023-04" db="EMBL/GenBank/DDBJ databases">
        <title>APH(3)-Id, a novel chromosomal aminoglycoside phosphotransferase, identified from an environmental isolate of Kluyvera intermedia DW18.</title>
        <authorList>
            <person name="Sha Y."/>
        </authorList>
    </citation>
    <scope>NUCLEOTIDE SEQUENCE</scope>
    <source>
        <strain evidence="1">DW18</strain>
    </source>
</reference>
<proteinExistence type="predicted"/>
<name>A0AA95K1E5_KLUIN</name>
<sequence>MNRQRGVSSLAMVLMLLLLGSLMLQGLNQAQRQQLAMVNDEARALRKMASVHSALQWGKVQTWTVAVGQQCLPYDNTSRVCLRLFTNGTLLLIAQNEALRLWQLGKWTAGGVHFSPHGWSDFCPLAEATLCQAN</sequence>
<organism evidence="1 2">
    <name type="scientific">Kluyvera intermedia</name>
    <name type="common">Enterobacter intermedius</name>
    <dbReference type="NCBI Taxonomy" id="61648"/>
    <lineage>
        <taxon>Bacteria</taxon>
        <taxon>Pseudomonadati</taxon>
        <taxon>Pseudomonadota</taxon>
        <taxon>Gammaproteobacteria</taxon>
        <taxon>Enterobacterales</taxon>
        <taxon>Enterobacteriaceae</taxon>
        <taxon>Kluyvera</taxon>
    </lineage>
</organism>
<dbReference type="Pfam" id="PF10713">
    <property type="entry name" value="DUF2509"/>
    <property type="match status" value="1"/>
</dbReference>
<dbReference type="NCBIfam" id="NF008569">
    <property type="entry name" value="PRK11521.1"/>
    <property type="match status" value="1"/>
</dbReference>
<evidence type="ECO:0000313" key="1">
    <source>
        <dbReference type="EMBL" id="WGL57081.1"/>
    </source>
</evidence>
<dbReference type="InterPro" id="IPR019652">
    <property type="entry name" value="DUF2509"/>
</dbReference>
<evidence type="ECO:0000313" key="2">
    <source>
        <dbReference type="Proteomes" id="UP001177527"/>
    </source>
</evidence>
<dbReference type="Proteomes" id="UP001177527">
    <property type="component" value="Chromosome"/>
</dbReference>
<dbReference type="EMBL" id="CP123488">
    <property type="protein sequence ID" value="WGL57081.1"/>
    <property type="molecule type" value="Genomic_DNA"/>
</dbReference>